<reference evidence="1" key="1">
    <citation type="submission" date="2024-06" db="EMBL/GenBank/DDBJ databases">
        <authorList>
            <person name="Najeeb S."/>
            <person name="Khan I."/>
            <person name="Muhammad J."/>
            <person name="Abbas A."/>
            <person name="Jahangir M."/>
            <person name="Alvi I.A."/>
            <person name="Ullah A."/>
            <person name="Ullah A."/>
            <person name="Khan A."/>
        </authorList>
    </citation>
    <scope>NUCLEOTIDE SEQUENCE</scope>
</reference>
<evidence type="ECO:0000313" key="1">
    <source>
        <dbReference type="EMBL" id="XDJ02955.1"/>
    </source>
</evidence>
<dbReference type="EMBL" id="PP995776">
    <property type="protein sequence ID" value="XDJ02955.1"/>
    <property type="molecule type" value="Genomic_DNA"/>
</dbReference>
<protein>
    <submittedName>
        <fullName evidence="1">Uncharacterized protein</fullName>
    </submittedName>
</protein>
<sequence length="133" mass="15848">MEFIDKYNVIKAYDISNVYLPGFILIPCDKYGSEFLYDCDMIYYSKGKVLGYTSDKPLRKIENLSAYYKVVKEVEDTITDIDRFSFRKRLNRIRKEVDERIKSEGGEIKPSIYDRWKADADMYDRKMNNQDNC</sequence>
<proteinExistence type="predicted"/>
<name>A0AB39C894_9CAUD</name>
<accession>A0AB39C894</accession>
<organism evidence="1">
    <name type="scientific">Staphylococcus phage UHP46</name>
    <dbReference type="NCBI Taxonomy" id="3234966"/>
    <lineage>
        <taxon>Viruses</taxon>
        <taxon>Duplodnaviria</taxon>
        <taxon>Heunggongvirae</taxon>
        <taxon>Uroviricota</taxon>
        <taxon>Caudoviricetes</taxon>
        <taxon>Herelleviridae</taxon>
        <taxon>Twortvirinae</taxon>
        <taxon>Sciuriunavirus</taxon>
    </lineage>
</organism>